<dbReference type="InterPro" id="IPR050815">
    <property type="entry name" value="TF_fung"/>
</dbReference>
<dbReference type="Proteomes" id="UP001152130">
    <property type="component" value="Unassembled WGS sequence"/>
</dbReference>
<evidence type="ECO:0000256" key="3">
    <source>
        <dbReference type="ARBA" id="ARBA00023015"/>
    </source>
</evidence>
<evidence type="ECO:0000313" key="8">
    <source>
        <dbReference type="EMBL" id="KAJ4012990.1"/>
    </source>
</evidence>
<dbReference type="GO" id="GO:0000981">
    <property type="term" value="F:DNA-binding transcription factor activity, RNA polymerase II-specific"/>
    <property type="evidence" value="ECO:0007669"/>
    <property type="project" value="InterPro"/>
</dbReference>
<reference evidence="8" key="1">
    <citation type="submission" date="2022-10" db="EMBL/GenBank/DDBJ databases">
        <title>Fusarium specimens isolated from Avocado Roots.</title>
        <authorList>
            <person name="Stajich J."/>
            <person name="Roper C."/>
            <person name="Heimlech-Rivalta G."/>
        </authorList>
    </citation>
    <scope>NUCLEOTIDE SEQUENCE</scope>
    <source>
        <strain evidence="8">CF00143</strain>
    </source>
</reference>
<feature type="compositionally biased region" description="Basic and acidic residues" evidence="6">
    <location>
        <begin position="22"/>
        <end position="57"/>
    </location>
</feature>
<proteinExistence type="predicted"/>
<dbReference type="AlphaFoldDB" id="A0A9W8PPZ3"/>
<evidence type="ECO:0000259" key="7">
    <source>
        <dbReference type="SMART" id="SM00906"/>
    </source>
</evidence>
<comment type="subcellular location">
    <subcellularLocation>
        <location evidence="1">Nucleus</location>
    </subcellularLocation>
</comment>
<feature type="region of interest" description="Disordered" evidence="6">
    <location>
        <begin position="1"/>
        <end position="57"/>
    </location>
</feature>
<name>A0A9W8PPZ3_9HYPO</name>
<keyword evidence="9" id="KW-1185">Reference proteome</keyword>
<protein>
    <recommendedName>
        <fullName evidence="7">Xylanolytic transcriptional activator regulatory domain-containing protein</fullName>
    </recommendedName>
</protein>
<evidence type="ECO:0000256" key="2">
    <source>
        <dbReference type="ARBA" id="ARBA00022723"/>
    </source>
</evidence>
<evidence type="ECO:0000256" key="5">
    <source>
        <dbReference type="ARBA" id="ARBA00023242"/>
    </source>
</evidence>
<keyword evidence="4" id="KW-0804">Transcription</keyword>
<dbReference type="SMART" id="SM00906">
    <property type="entry name" value="Fungal_trans"/>
    <property type="match status" value="1"/>
</dbReference>
<evidence type="ECO:0000313" key="9">
    <source>
        <dbReference type="Proteomes" id="UP001152130"/>
    </source>
</evidence>
<dbReference type="Pfam" id="PF04082">
    <property type="entry name" value="Fungal_trans"/>
    <property type="match status" value="1"/>
</dbReference>
<dbReference type="GO" id="GO:0005634">
    <property type="term" value="C:nucleus"/>
    <property type="evidence" value="ECO:0007669"/>
    <property type="project" value="UniProtKB-SubCell"/>
</dbReference>
<dbReference type="GO" id="GO:0008270">
    <property type="term" value="F:zinc ion binding"/>
    <property type="evidence" value="ECO:0007669"/>
    <property type="project" value="InterPro"/>
</dbReference>
<dbReference type="GO" id="GO:0003677">
    <property type="term" value="F:DNA binding"/>
    <property type="evidence" value="ECO:0007669"/>
    <property type="project" value="InterPro"/>
</dbReference>
<keyword evidence="5" id="KW-0539">Nucleus</keyword>
<dbReference type="CDD" id="cd12148">
    <property type="entry name" value="fungal_TF_MHR"/>
    <property type="match status" value="1"/>
</dbReference>
<comment type="caution">
    <text evidence="8">The sequence shown here is derived from an EMBL/GenBank/DDBJ whole genome shotgun (WGS) entry which is preliminary data.</text>
</comment>
<dbReference type="GO" id="GO:0006351">
    <property type="term" value="P:DNA-templated transcription"/>
    <property type="evidence" value="ECO:0007669"/>
    <property type="project" value="InterPro"/>
</dbReference>
<organism evidence="8 9">
    <name type="scientific">Fusarium irregulare</name>
    <dbReference type="NCBI Taxonomy" id="2494466"/>
    <lineage>
        <taxon>Eukaryota</taxon>
        <taxon>Fungi</taxon>
        <taxon>Dikarya</taxon>
        <taxon>Ascomycota</taxon>
        <taxon>Pezizomycotina</taxon>
        <taxon>Sordariomycetes</taxon>
        <taxon>Hypocreomycetidae</taxon>
        <taxon>Hypocreales</taxon>
        <taxon>Nectriaceae</taxon>
        <taxon>Fusarium</taxon>
        <taxon>Fusarium incarnatum-equiseti species complex</taxon>
    </lineage>
</organism>
<dbReference type="PANTHER" id="PTHR47338:SF5">
    <property type="entry name" value="ZN(II)2CYS6 TRANSCRIPTION FACTOR (EUROFUNG)"/>
    <property type="match status" value="1"/>
</dbReference>
<gene>
    <name evidence="8" type="ORF">NW766_006807</name>
</gene>
<keyword evidence="2" id="KW-0479">Metal-binding</keyword>
<evidence type="ECO:0000256" key="6">
    <source>
        <dbReference type="SAM" id="MobiDB-lite"/>
    </source>
</evidence>
<sequence length="367" mass="41204">MPESESSNPAVKRRAPIACRRTFLERGQPDHDRDFRHPRVRADKSGRREPVKARRDILDAPVKPSNKSASEWDRLPPLPEIIDGVNRFTRHYFQLGFIPKEQFSRRLLQDHQSVSVFLVVSILSISARLSPPLSTRYGSGMKAAEFFMERAAAIAPSEIFVSKYTLESCQAFYLLSIAQQGSGIRNESHMNMGIALRMASALRLHLEETYDIANPTPDTVIRGESARRTLWMLHSQDQLHSGPHSPISLSASDITALLPCNENDFALGREPPSRAALEGSPPSISNPALICDPNRSLFASLIQAHGFWGVITRRAVSFTRSSYPWEPESKFATVSRKLDVWENSLPPNHRWSEVTFGEHKAAAQDLE</sequence>
<dbReference type="PANTHER" id="PTHR47338">
    <property type="entry name" value="ZN(II)2CYS6 TRANSCRIPTION FACTOR (EUROFUNG)-RELATED"/>
    <property type="match status" value="1"/>
</dbReference>
<dbReference type="EMBL" id="JAPDHF010000009">
    <property type="protein sequence ID" value="KAJ4012990.1"/>
    <property type="molecule type" value="Genomic_DNA"/>
</dbReference>
<dbReference type="InterPro" id="IPR007219">
    <property type="entry name" value="XnlR_reg_dom"/>
</dbReference>
<accession>A0A9W8PPZ3</accession>
<feature type="domain" description="Xylanolytic transcriptional activator regulatory" evidence="7">
    <location>
        <begin position="188"/>
        <end position="265"/>
    </location>
</feature>
<evidence type="ECO:0000256" key="4">
    <source>
        <dbReference type="ARBA" id="ARBA00023163"/>
    </source>
</evidence>
<keyword evidence="3" id="KW-0805">Transcription regulation</keyword>
<evidence type="ECO:0000256" key="1">
    <source>
        <dbReference type="ARBA" id="ARBA00004123"/>
    </source>
</evidence>